<feature type="region of interest" description="Disordered" evidence="1">
    <location>
        <begin position="107"/>
        <end position="136"/>
    </location>
</feature>
<feature type="compositionally biased region" description="Basic and acidic residues" evidence="1">
    <location>
        <begin position="117"/>
        <end position="127"/>
    </location>
</feature>
<dbReference type="RefSeq" id="WP_249677995.1">
    <property type="nucleotide sequence ID" value="NZ_JAMCOF010000022.1"/>
</dbReference>
<reference evidence="2 3" key="1">
    <citation type="submission" date="2022-05" db="EMBL/GenBank/DDBJ databases">
        <title>Description of the Bartonella bilalgolemii sp. nov. Isolated from Apodemus uralensis (Pallas 1811).</title>
        <authorList>
            <person name="Zgheib R."/>
            <person name="Celebi B."/>
        </authorList>
    </citation>
    <scope>NUCLEOTIDE SEQUENCE [LARGE SCALE GENOMIC DNA]</scope>
    <source>
        <strain evidence="2 3">G70</strain>
    </source>
</reference>
<evidence type="ECO:0000313" key="2">
    <source>
        <dbReference type="EMBL" id="MCL6230365.1"/>
    </source>
</evidence>
<organism evidence="2 3">
    <name type="scientific">Bartonella bilalgolemii</name>
    <dbReference type="NCBI Taxonomy" id="2942911"/>
    <lineage>
        <taxon>Bacteria</taxon>
        <taxon>Pseudomonadati</taxon>
        <taxon>Pseudomonadota</taxon>
        <taxon>Alphaproteobacteria</taxon>
        <taxon>Hyphomicrobiales</taxon>
        <taxon>Bartonellaceae</taxon>
        <taxon>Bartonella</taxon>
    </lineage>
</organism>
<evidence type="ECO:0000256" key="1">
    <source>
        <dbReference type="SAM" id="MobiDB-lite"/>
    </source>
</evidence>
<accession>A0ABT0PA84</accession>
<dbReference type="Proteomes" id="UP001523003">
    <property type="component" value="Unassembled WGS sequence"/>
</dbReference>
<protein>
    <recommendedName>
        <fullName evidence="4">Phage related protein</fullName>
    </recommendedName>
</protein>
<gene>
    <name evidence="2" type="ORF">M4Z11_07200</name>
</gene>
<proteinExistence type="predicted"/>
<keyword evidence="3" id="KW-1185">Reference proteome</keyword>
<comment type="caution">
    <text evidence="2">The sequence shown here is derived from an EMBL/GenBank/DDBJ whole genome shotgun (WGS) entry which is preliminary data.</text>
</comment>
<evidence type="ECO:0000313" key="3">
    <source>
        <dbReference type="Proteomes" id="UP001523003"/>
    </source>
</evidence>
<name>A0ABT0PA84_9HYPH</name>
<feature type="non-terminal residue" evidence="2">
    <location>
        <position position="292"/>
    </location>
</feature>
<sequence length="292" mass="33915">MSSKLPWTRLFADKWLLDLACLPAIEGNVYMRLRLQMLRTRESLVNDTQILSHFTCCSVKRFEKALDYLFRSGHVICLENGRLWISDVEEELNNSDETLNKFAERAAKAATTRKNKHQEDSSRKPQDSLRSLQDSSRCLQDSSRCLEDSSRGYNNNNNNSYNKKTNTIVLSKKEIGSEILEPIDLIEEPTEVDAVENQPEPIATDLENQPPIHEQENVPQKAKRAKTNRGYRLPEDFKPNLQYAIDKGLAHDEALLEFERFTNYWLANPSKNANKRDWQRTWYSWVTNPDYG</sequence>
<dbReference type="EMBL" id="JAMCOF010000022">
    <property type="protein sequence ID" value="MCL6230365.1"/>
    <property type="molecule type" value="Genomic_DNA"/>
</dbReference>
<evidence type="ECO:0008006" key="4">
    <source>
        <dbReference type="Google" id="ProtNLM"/>
    </source>
</evidence>